<protein>
    <recommendedName>
        <fullName evidence="4">Lipoprotein</fullName>
    </recommendedName>
</protein>
<dbReference type="RefSeq" id="WP_395436683.1">
    <property type="nucleotide sequence ID" value="NZ_JBAWKC010000001.1"/>
</dbReference>
<dbReference type="Proteomes" id="UP001610104">
    <property type="component" value="Unassembled WGS sequence"/>
</dbReference>
<feature type="chain" id="PRO_5046755904" description="Lipoprotein" evidence="1">
    <location>
        <begin position="27"/>
        <end position="169"/>
    </location>
</feature>
<comment type="caution">
    <text evidence="2">The sequence shown here is derived from an EMBL/GenBank/DDBJ whole genome shotgun (WGS) entry which is preliminary data.</text>
</comment>
<evidence type="ECO:0000313" key="3">
    <source>
        <dbReference type="Proteomes" id="UP001610104"/>
    </source>
</evidence>
<evidence type="ECO:0008006" key="4">
    <source>
        <dbReference type="Google" id="ProtNLM"/>
    </source>
</evidence>
<keyword evidence="3" id="KW-1185">Reference proteome</keyword>
<evidence type="ECO:0000313" key="2">
    <source>
        <dbReference type="EMBL" id="MFH6767394.1"/>
    </source>
</evidence>
<dbReference type="EMBL" id="JBAWKC010000001">
    <property type="protein sequence ID" value="MFH6767394.1"/>
    <property type="molecule type" value="Genomic_DNA"/>
</dbReference>
<name>A0ABW7MKQ3_9FLAO</name>
<keyword evidence="1" id="KW-0732">Signal</keyword>
<accession>A0ABW7MKQ3</accession>
<reference evidence="2 3" key="1">
    <citation type="submission" date="2024-02" db="EMBL/GenBank/DDBJ databases">
        <title>A Gaetbulibacter species isolated from tidal flats and genomic insights of their niches.</title>
        <authorList>
            <person name="Ye Y."/>
        </authorList>
    </citation>
    <scope>NUCLEOTIDE SEQUENCE [LARGE SCALE GENOMIC DNA]</scope>
    <source>
        <strain evidence="2 3">KEM-8</strain>
    </source>
</reference>
<evidence type="ECO:0000256" key="1">
    <source>
        <dbReference type="SAM" id="SignalP"/>
    </source>
</evidence>
<organism evidence="2 3">
    <name type="scientific">Gaetbulibacter aquiaggeris</name>
    <dbReference type="NCBI Taxonomy" id="1735373"/>
    <lineage>
        <taxon>Bacteria</taxon>
        <taxon>Pseudomonadati</taxon>
        <taxon>Bacteroidota</taxon>
        <taxon>Flavobacteriia</taxon>
        <taxon>Flavobacteriales</taxon>
        <taxon>Flavobacteriaceae</taxon>
        <taxon>Gaetbulibacter</taxon>
    </lineage>
</organism>
<proteinExistence type="predicted"/>
<feature type="signal peptide" evidence="1">
    <location>
        <begin position="1"/>
        <end position="26"/>
    </location>
</feature>
<gene>
    <name evidence="2" type="ORF">V8G56_01495</name>
</gene>
<sequence length="169" mass="19220">MKFFKKAFNFISLCFMVFLVSQCSSAQILQKGAPLQLGECYYQSWIAGIEGGGSGIDIYIPIISNVNKIELDSIYFQGKVVKLEFKNELLAIGRFITDLNQKKDLIMSNEPFAEYGNKVNQTMLKQWPTLKDSQCVISYKEGSKTKYFMIDNLSKKPLLAYPSAPRNKE</sequence>